<dbReference type="RefSeq" id="WP_219689537.1">
    <property type="nucleotide sequence ID" value="NZ_WMBF01000162.1"/>
</dbReference>
<dbReference type="Proteomes" id="UP001197114">
    <property type="component" value="Unassembled WGS sequence"/>
</dbReference>
<evidence type="ECO:0000313" key="3">
    <source>
        <dbReference type="Proteomes" id="UP001197114"/>
    </source>
</evidence>
<protein>
    <submittedName>
        <fullName evidence="2">Antitoxin</fullName>
    </submittedName>
</protein>
<evidence type="ECO:0000313" key="2">
    <source>
        <dbReference type="EMBL" id="MBW5423144.1"/>
    </source>
</evidence>
<accession>A0ABS6YQ44</accession>
<feature type="compositionally biased region" description="Gly residues" evidence="1">
    <location>
        <begin position="56"/>
        <end position="65"/>
    </location>
</feature>
<name>A0ABS6YQ44_9ACTN</name>
<reference evidence="2 3" key="1">
    <citation type="submission" date="2019-11" db="EMBL/GenBank/DDBJ databases">
        <authorList>
            <person name="Ay H."/>
        </authorList>
    </citation>
    <scope>NUCLEOTIDE SEQUENCE [LARGE SCALE GENOMIC DNA]</scope>
    <source>
        <strain evidence="2 3">BG9H</strain>
    </source>
</reference>
<feature type="region of interest" description="Disordered" evidence="1">
    <location>
        <begin position="1"/>
        <end position="65"/>
    </location>
</feature>
<dbReference type="EMBL" id="WMBF01000162">
    <property type="protein sequence ID" value="MBW5423144.1"/>
    <property type="molecule type" value="Genomic_DNA"/>
</dbReference>
<dbReference type="Pfam" id="PF14013">
    <property type="entry name" value="MT0933_antitox"/>
    <property type="match status" value="1"/>
</dbReference>
<proteinExistence type="predicted"/>
<comment type="caution">
    <text evidence="2">The sequence shown here is derived from an EMBL/GenBank/DDBJ whole genome shotgun (WGS) entry which is preliminary data.</text>
</comment>
<evidence type="ECO:0000256" key="1">
    <source>
        <dbReference type="SAM" id="MobiDB-lite"/>
    </source>
</evidence>
<feature type="compositionally biased region" description="Basic and acidic residues" evidence="1">
    <location>
        <begin position="9"/>
        <end position="53"/>
    </location>
</feature>
<gene>
    <name evidence="2" type="ORF">GKQ77_16480</name>
</gene>
<dbReference type="InterPro" id="IPR028037">
    <property type="entry name" value="Antitoxin_Rv0909/MT0933"/>
</dbReference>
<organism evidence="2 3">
    <name type="scientific">Streptomyces anatolicus</name>
    <dbReference type="NCBI Taxonomy" id="2675858"/>
    <lineage>
        <taxon>Bacteria</taxon>
        <taxon>Bacillati</taxon>
        <taxon>Actinomycetota</taxon>
        <taxon>Actinomycetes</taxon>
        <taxon>Kitasatosporales</taxon>
        <taxon>Streptomycetaceae</taxon>
        <taxon>Streptomyces</taxon>
    </lineage>
</organism>
<sequence>MGKLGDMANKAKELAKGHPDQADKGVENVERAIDKRTGDKYDAQTDKAADAARRSYGGGGTAADH</sequence>
<keyword evidence="3" id="KW-1185">Reference proteome</keyword>